<evidence type="ECO:0000256" key="4">
    <source>
        <dbReference type="ARBA" id="ARBA00022989"/>
    </source>
</evidence>
<dbReference type="Pfam" id="PF13520">
    <property type="entry name" value="AA_permease_2"/>
    <property type="match status" value="1"/>
</dbReference>
<evidence type="ECO:0000256" key="6">
    <source>
        <dbReference type="SAM" id="MobiDB-lite"/>
    </source>
</evidence>
<dbReference type="InterPro" id="IPR050367">
    <property type="entry name" value="APC_superfamily"/>
</dbReference>
<keyword evidence="2" id="KW-1003">Cell membrane</keyword>
<feature type="transmembrane region" description="Helical" evidence="7">
    <location>
        <begin position="401"/>
        <end position="421"/>
    </location>
</feature>
<evidence type="ECO:0000256" key="3">
    <source>
        <dbReference type="ARBA" id="ARBA00022692"/>
    </source>
</evidence>
<name>A0ABV1Y620_9ACTN</name>
<feature type="transmembrane region" description="Helical" evidence="7">
    <location>
        <begin position="165"/>
        <end position="185"/>
    </location>
</feature>
<evidence type="ECO:0000256" key="2">
    <source>
        <dbReference type="ARBA" id="ARBA00022475"/>
    </source>
</evidence>
<feature type="transmembrane region" description="Helical" evidence="7">
    <location>
        <begin position="22"/>
        <end position="43"/>
    </location>
</feature>
<evidence type="ECO:0000313" key="8">
    <source>
        <dbReference type="EMBL" id="MER7379313.1"/>
    </source>
</evidence>
<reference evidence="8 9" key="1">
    <citation type="submission" date="2024-06" db="EMBL/GenBank/DDBJ databases">
        <title>The Natural Products Discovery Center: Release of the First 8490 Sequenced Strains for Exploring Actinobacteria Biosynthetic Diversity.</title>
        <authorList>
            <person name="Kalkreuter E."/>
            <person name="Kautsar S.A."/>
            <person name="Yang D."/>
            <person name="Bader C.D."/>
            <person name="Teijaro C.N."/>
            <person name="Fluegel L."/>
            <person name="Davis C.M."/>
            <person name="Simpson J.R."/>
            <person name="Lauterbach L."/>
            <person name="Steele A.D."/>
            <person name="Gui C."/>
            <person name="Meng S."/>
            <person name="Li G."/>
            <person name="Viehrig K."/>
            <person name="Ye F."/>
            <person name="Su P."/>
            <person name="Kiefer A.F."/>
            <person name="Nichols A."/>
            <person name="Cepeda A.J."/>
            <person name="Yan W."/>
            <person name="Fan B."/>
            <person name="Jiang Y."/>
            <person name="Adhikari A."/>
            <person name="Zheng C.-J."/>
            <person name="Schuster L."/>
            <person name="Cowan T.M."/>
            <person name="Smanski M.J."/>
            <person name="Chevrette M.G."/>
            <person name="De Carvalho L.P.S."/>
            <person name="Shen B."/>
        </authorList>
    </citation>
    <scope>NUCLEOTIDE SEQUENCE [LARGE SCALE GENOMIC DNA]</scope>
    <source>
        <strain evidence="8 9">NPDC000155</strain>
    </source>
</reference>
<feature type="transmembrane region" description="Helical" evidence="7">
    <location>
        <begin position="433"/>
        <end position="451"/>
    </location>
</feature>
<feature type="transmembrane region" description="Helical" evidence="7">
    <location>
        <begin position="238"/>
        <end position="258"/>
    </location>
</feature>
<feature type="transmembrane region" description="Helical" evidence="7">
    <location>
        <begin position="55"/>
        <end position="77"/>
    </location>
</feature>
<feature type="transmembrane region" description="Helical" evidence="7">
    <location>
        <begin position="366"/>
        <end position="394"/>
    </location>
</feature>
<dbReference type="InterPro" id="IPR002293">
    <property type="entry name" value="AA/rel_permease1"/>
</dbReference>
<keyword evidence="4 7" id="KW-1133">Transmembrane helix</keyword>
<feature type="transmembrane region" description="Helical" evidence="7">
    <location>
        <begin position="205"/>
        <end position="226"/>
    </location>
</feature>
<dbReference type="PIRSF" id="PIRSF006060">
    <property type="entry name" value="AA_transporter"/>
    <property type="match status" value="1"/>
</dbReference>
<comment type="subcellular location">
    <subcellularLocation>
        <location evidence="1">Cell membrane</location>
        <topology evidence="1">Multi-pass membrane protein</topology>
    </subcellularLocation>
</comment>
<keyword evidence="9" id="KW-1185">Reference proteome</keyword>
<protein>
    <submittedName>
        <fullName evidence="8">APC family permease</fullName>
    </submittedName>
</protein>
<feature type="transmembrane region" description="Helical" evidence="7">
    <location>
        <begin position="278"/>
        <end position="308"/>
    </location>
</feature>
<feature type="region of interest" description="Disordered" evidence="6">
    <location>
        <begin position="456"/>
        <end position="479"/>
    </location>
</feature>
<evidence type="ECO:0000256" key="5">
    <source>
        <dbReference type="ARBA" id="ARBA00023136"/>
    </source>
</evidence>
<sequence>MSTSPTDEAPAQDAGRLGRTQLAALSVASFVPASGMALMPYLLVAAAGQQTWTSAVATVAGMIAIGFTIVPFATRFVGTGSLYSYVGEVFGPRARYAVAASLLGGFVVQLGSVAGVIAIYLGSFLRALGLTAAASTPAQIVMYVSALGVSALVSLRGLQTSVRIAVLLALISVPLMVLVTVASGIHTGLDLAAQFRPGEVRLDGTFAGVAIGAAFFVGFESCTSLAAETRDPRRNVPLAVMSVPLLLGLAYLVCTLVQTPGVVALHKGPRTDLSPPAALAVSAGLGTTTATAVDLVLAVAMLAAAIGFTNYGARFVMTLAGDGLLPRSVTRLHRRFRTPWVGLLLVSVLAGVVMTLAALVSSSPTVAYNAVGVLGVAVWIPAYVVIACGAIVLARRARQHVVRSTVAAVVGAAAMVWVYVSEALNPPPHPIDVMVWLAPVLYGVVLILLILNGRRSRRPGSASDSRPRTTKPRARSTAL</sequence>
<dbReference type="PANTHER" id="PTHR42770:SF7">
    <property type="entry name" value="MEMBRANE PROTEIN"/>
    <property type="match status" value="1"/>
</dbReference>
<evidence type="ECO:0000256" key="1">
    <source>
        <dbReference type="ARBA" id="ARBA00004651"/>
    </source>
</evidence>
<proteinExistence type="predicted"/>
<evidence type="ECO:0000313" key="9">
    <source>
        <dbReference type="Proteomes" id="UP001486207"/>
    </source>
</evidence>
<comment type="caution">
    <text evidence="8">The sequence shown here is derived from an EMBL/GenBank/DDBJ whole genome shotgun (WGS) entry which is preliminary data.</text>
</comment>
<feature type="transmembrane region" description="Helical" evidence="7">
    <location>
        <begin position="98"/>
        <end position="120"/>
    </location>
</feature>
<dbReference type="Proteomes" id="UP001486207">
    <property type="component" value="Unassembled WGS sequence"/>
</dbReference>
<dbReference type="RefSeq" id="WP_190075826.1">
    <property type="nucleotide sequence ID" value="NZ_BNBM01000029.1"/>
</dbReference>
<keyword evidence="3 7" id="KW-0812">Transmembrane</keyword>
<feature type="compositionally biased region" description="Basic residues" evidence="6">
    <location>
        <begin position="468"/>
        <end position="479"/>
    </location>
</feature>
<feature type="transmembrane region" description="Helical" evidence="7">
    <location>
        <begin position="340"/>
        <end position="360"/>
    </location>
</feature>
<dbReference type="Gene3D" id="1.20.1740.10">
    <property type="entry name" value="Amino acid/polyamine transporter I"/>
    <property type="match status" value="1"/>
</dbReference>
<keyword evidence="5 7" id="KW-0472">Membrane</keyword>
<gene>
    <name evidence="8" type="ORF">ABT384_42695</name>
</gene>
<dbReference type="EMBL" id="JBEPFB010000031">
    <property type="protein sequence ID" value="MER7379313.1"/>
    <property type="molecule type" value="Genomic_DNA"/>
</dbReference>
<evidence type="ECO:0000256" key="7">
    <source>
        <dbReference type="SAM" id="Phobius"/>
    </source>
</evidence>
<feature type="transmembrane region" description="Helical" evidence="7">
    <location>
        <begin position="140"/>
        <end position="158"/>
    </location>
</feature>
<dbReference type="PANTHER" id="PTHR42770">
    <property type="entry name" value="AMINO ACID TRANSPORTER-RELATED"/>
    <property type="match status" value="1"/>
</dbReference>
<accession>A0ABV1Y620</accession>
<organism evidence="8 9">
    <name type="scientific">Streptomyces lanatus</name>
    <dbReference type="NCBI Taxonomy" id="66900"/>
    <lineage>
        <taxon>Bacteria</taxon>
        <taxon>Bacillati</taxon>
        <taxon>Actinomycetota</taxon>
        <taxon>Actinomycetes</taxon>
        <taxon>Kitasatosporales</taxon>
        <taxon>Streptomycetaceae</taxon>
        <taxon>Streptomyces</taxon>
    </lineage>
</organism>